<keyword evidence="2" id="KW-1185">Reference proteome</keyword>
<organism evidence="1 2">
    <name type="scientific">Theobroma cacao</name>
    <name type="common">Cacao</name>
    <name type="synonym">Cocoa</name>
    <dbReference type="NCBI Taxonomy" id="3641"/>
    <lineage>
        <taxon>Eukaryota</taxon>
        <taxon>Viridiplantae</taxon>
        <taxon>Streptophyta</taxon>
        <taxon>Embryophyta</taxon>
        <taxon>Tracheophyta</taxon>
        <taxon>Spermatophyta</taxon>
        <taxon>Magnoliopsida</taxon>
        <taxon>eudicotyledons</taxon>
        <taxon>Gunneridae</taxon>
        <taxon>Pentapetalae</taxon>
        <taxon>rosids</taxon>
        <taxon>malvids</taxon>
        <taxon>Malvales</taxon>
        <taxon>Malvaceae</taxon>
        <taxon>Byttnerioideae</taxon>
        <taxon>Theobroma</taxon>
    </lineage>
</organism>
<reference evidence="1 2" key="1">
    <citation type="journal article" date="2013" name="Genome Biol.">
        <title>The genome sequence of the most widely cultivated cacao type and its use to identify candidate genes regulating pod color.</title>
        <authorList>
            <person name="Motamayor J.C."/>
            <person name="Mockaitis K."/>
            <person name="Schmutz J."/>
            <person name="Haiminen N."/>
            <person name="Iii D.L."/>
            <person name="Cornejo O."/>
            <person name="Findley S.D."/>
            <person name="Zheng P."/>
            <person name="Utro F."/>
            <person name="Royaert S."/>
            <person name="Saski C."/>
            <person name="Jenkins J."/>
            <person name="Podicheti R."/>
            <person name="Zhao M."/>
            <person name="Scheffler B.E."/>
            <person name="Stack J.C."/>
            <person name="Feltus F.A."/>
            <person name="Mustiga G.M."/>
            <person name="Amores F."/>
            <person name="Phillips W."/>
            <person name="Marelli J.P."/>
            <person name="May G.D."/>
            <person name="Shapiro H."/>
            <person name="Ma J."/>
            <person name="Bustamante C.D."/>
            <person name="Schnell R.J."/>
            <person name="Main D."/>
            <person name="Gilbert D."/>
            <person name="Parida L."/>
            <person name="Kuhn D.N."/>
        </authorList>
    </citation>
    <scope>NUCLEOTIDE SEQUENCE [LARGE SCALE GENOMIC DNA]</scope>
    <source>
        <strain evidence="2">cv. Matina 1-6</strain>
    </source>
</reference>
<dbReference type="InParanoid" id="A0A061FU67"/>
<sequence>MSTSTLTAKSTFTSTLIASKVFLESGCLTHATSTLAVSLNSIINWRAQPLQCLQLQLQNRRVLVSVIVIIYEDIKNFIAMVRWALEDSLSYFSWHYLNINEGRPAMFFTLADHLVPRSSSDSTGFLKEHHIWCSQDHQDRGLLRSIRFVLPV</sequence>
<name>A0A061FU67_THECC</name>
<gene>
    <name evidence="1" type="ORF">TCM_012075</name>
</gene>
<dbReference type="EMBL" id="CM001881">
    <property type="protein sequence ID" value="EOY20731.1"/>
    <property type="molecule type" value="Genomic_DNA"/>
</dbReference>
<evidence type="ECO:0000313" key="1">
    <source>
        <dbReference type="EMBL" id="EOY20731.1"/>
    </source>
</evidence>
<protein>
    <submittedName>
        <fullName evidence="1">Uncharacterized protein</fullName>
    </submittedName>
</protein>
<accession>A0A061FU67</accession>
<dbReference type="Proteomes" id="UP000026915">
    <property type="component" value="Chromosome 3"/>
</dbReference>
<proteinExistence type="predicted"/>
<dbReference type="Gramene" id="EOY20731">
    <property type="protein sequence ID" value="EOY20731"/>
    <property type="gene ID" value="TCM_012075"/>
</dbReference>
<evidence type="ECO:0000313" key="2">
    <source>
        <dbReference type="Proteomes" id="UP000026915"/>
    </source>
</evidence>
<dbReference type="AlphaFoldDB" id="A0A061FU67"/>
<dbReference type="HOGENOM" id="CLU_1725601_0_0_1"/>